<gene>
    <name evidence="2" type="ORF">CEXT_754361</name>
</gene>
<sequence>MIKIGSGNLKNFSSYVEYVVPTVEYVEPEIEYFTTTRMSNISKQIKSFALDDSFEGENIWKSKSATGGSNQIDRNRFPQHNEEKMTSETKSSAGQRRSQNWKSYRRGHRRNQDGEYQEIDYPTLEILPVIHFPCEEYASPILC</sequence>
<evidence type="ECO:0000313" key="3">
    <source>
        <dbReference type="Proteomes" id="UP001054945"/>
    </source>
</evidence>
<feature type="region of interest" description="Disordered" evidence="1">
    <location>
        <begin position="60"/>
        <end position="116"/>
    </location>
</feature>
<dbReference type="Proteomes" id="UP001054945">
    <property type="component" value="Unassembled WGS sequence"/>
</dbReference>
<feature type="compositionally biased region" description="Basic and acidic residues" evidence="1">
    <location>
        <begin position="73"/>
        <end position="87"/>
    </location>
</feature>
<dbReference type="EMBL" id="BPLR01018939">
    <property type="protein sequence ID" value="GIZ03383.1"/>
    <property type="molecule type" value="Genomic_DNA"/>
</dbReference>
<name>A0AAV4Y8P2_CAEEX</name>
<proteinExistence type="predicted"/>
<protein>
    <submittedName>
        <fullName evidence="2">Uncharacterized protein</fullName>
    </submittedName>
</protein>
<evidence type="ECO:0000256" key="1">
    <source>
        <dbReference type="SAM" id="MobiDB-lite"/>
    </source>
</evidence>
<organism evidence="2 3">
    <name type="scientific">Caerostris extrusa</name>
    <name type="common">Bark spider</name>
    <name type="synonym">Caerostris bankana</name>
    <dbReference type="NCBI Taxonomy" id="172846"/>
    <lineage>
        <taxon>Eukaryota</taxon>
        <taxon>Metazoa</taxon>
        <taxon>Ecdysozoa</taxon>
        <taxon>Arthropoda</taxon>
        <taxon>Chelicerata</taxon>
        <taxon>Arachnida</taxon>
        <taxon>Araneae</taxon>
        <taxon>Araneomorphae</taxon>
        <taxon>Entelegynae</taxon>
        <taxon>Araneoidea</taxon>
        <taxon>Araneidae</taxon>
        <taxon>Caerostris</taxon>
    </lineage>
</organism>
<keyword evidence="3" id="KW-1185">Reference proteome</keyword>
<accession>A0AAV4Y8P2</accession>
<evidence type="ECO:0000313" key="2">
    <source>
        <dbReference type="EMBL" id="GIZ03383.1"/>
    </source>
</evidence>
<reference evidence="2 3" key="1">
    <citation type="submission" date="2021-06" db="EMBL/GenBank/DDBJ databases">
        <title>Caerostris extrusa draft genome.</title>
        <authorList>
            <person name="Kono N."/>
            <person name="Arakawa K."/>
        </authorList>
    </citation>
    <scope>NUCLEOTIDE SEQUENCE [LARGE SCALE GENOMIC DNA]</scope>
</reference>
<feature type="compositionally biased region" description="Polar residues" evidence="1">
    <location>
        <begin position="61"/>
        <end position="72"/>
    </location>
</feature>
<feature type="compositionally biased region" description="Polar residues" evidence="1">
    <location>
        <begin position="88"/>
        <end position="102"/>
    </location>
</feature>
<comment type="caution">
    <text evidence="2">The sequence shown here is derived from an EMBL/GenBank/DDBJ whole genome shotgun (WGS) entry which is preliminary data.</text>
</comment>
<dbReference type="AlphaFoldDB" id="A0AAV4Y8P2"/>